<sequence length="111" mass="12226">MQNPSSRTGWWPLLWYLLPLVLFGWHAWGYHDWLRSLPADELRCGMPALGLLFGPPTLAALISAALLLHGLLCHATQPKPRDRGALLRRMQVISAGMALTISVAFVGTALL</sequence>
<keyword evidence="1" id="KW-0812">Transmembrane</keyword>
<feature type="transmembrane region" description="Helical" evidence="1">
    <location>
        <begin position="48"/>
        <end position="72"/>
    </location>
</feature>
<dbReference type="Proteomes" id="UP000192761">
    <property type="component" value="Unassembled WGS sequence"/>
</dbReference>
<accession>A0A1W1WXK5</accession>
<dbReference type="AlphaFoldDB" id="A0A1W1WXK5"/>
<keyword evidence="1" id="KW-0472">Membrane</keyword>
<dbReference type="EMBL" id="FWXD01000001">
    <property type="protein sequence ID" value="SMC16452.1"/>
    <property type="molecule type" value="Genomic_DNA"/>
</dbReference>
<feature type="transmembrane region" description="Helical" evidence="1">
    <location>
        <begin position="9"/>
        <end position="28"/>
    </location>
</feature>
<proteinExistence type="predicted"/>
<gene>
    <name evidence="2" type="ORF">SAMN02745857_00194</name>
</gene>
<evidence type="ECO:0000256" key="1">
    <source>
        <dbReference type="SAM" id="Phobius"/>
    </source>
</evidence>
<evidence type="ECO:0000313" key="2">
    <source>
        <dbReference type="EMBL" id="SMC16452.1"/>
    </source>
</evidence>
<keyword evidence="1" id="KW-1133">Transmembrane helix</keyword>
<dbReference type="STRING" id="1121001.SAMN02745857_00194"/>
<name>A0A1W1WXK5_9NEIS</name>
<evidence type="ECO:0000313" key="3">
    <source>
        <dbReference type="Proteomes" id="UP000192761"/>
    </source>
</evidence>
<reference evidence="2 3" key="1">
    <citation type="submission" date="2017-04" db="EMBL/GenBank/DDBJ databases">
        <authorList>
            <person name="Afonso C.L."/>
            <person name="Miller P.J."/>
            <person name="Scott M.A."/>
            <person name="Spackman E."/>
            <person name="Goraichik I."/>
            <person name="Dimitrov K.M."/>
            <person name="Suarez D.L."/>
            <person name="Swayne D.E."/>
        </authorList>
    </citation>
    <scope>NUCLEOTIDE SEQUENCE [LARGE SCALE GENOMIC DNA]</scope>
    <source>
        <strain evidence="2 3">DSM 23236</strain>
    </source>
</reference>
<keyword evidence="3" id="KW-1185">Reference proteome</keyword>
<feature type="transmembrane region" description="Helical" evidence="1">
    <location>
        <begin position="92"/>
        <end position="110"/>
    </location>
</feature>
<protein>
    <submittedName>
        <fullName evidence="2">Uncharacterized protein</fullName>
    </submittedName>
</protein>
<organism evidence="2 3">
    <name type="scientific">Andreprevotia lacus DSM 23236</name>
    <dbReference type="NCBI Taxonomy" id="1121001"/>
    <lineage>
        <taxon>Bacteria</taxon>
        <taxon>Pseudomonadati</taxon>
        <taxon>Pseudomonadota</taxon>
        <taxon>Betaproteobacteria</taxon>
        <taxon>Neisseriales</taxon>
        <taxon>Chitinibacteraceae</taxon>
        <taxon>Andreprevotia</taxon>
    </lineage>
</organism>
<dbReference type="RefSeq" id="WP_084088663.1">
    <property type="nucleotide sequence ID" value="NZ_FWXD01000001.1"/>
</dbReference>